<dbReference type="SUPFAM" id="SSF48452">
    <property type="entry name" value="TPR-like"/>
    <property type="match status" value="1"/>
</dbReference>
<dbReference type="InterPro" id="IPR017689">
    <property type="entry name" value="BamD"/>
</dbReference>
<dbReference type="InterPro" id="IPR039565">
    <property type="entry name" value="BamD-like"/>
</dbReference>
<evidence type="ECO:0000313" key="6">
    <source>
        <dbReference type="Proteomes" id="UP000290204"/>
    </source>
</evidence>
<keyword evidence="2" id="KW-0472">Membrane</keyword>
<keyword evidence="3" id="KW-0998">Cell outer membrane</keyword>
<dbReference type="RefSeq" id="WP_129130187.1">
    <property type="nucleotide sequence ID" value="NZ_SDHW01000001.1"/>
</dbReference>
<dbReference type="OrthoDB" id="9770761at2"/>
<evidence type="ECO:0000256" key="3">
    <source>
        <dbReference type="ARBA" id="ARBA00023237"/>
    </source>
</evidence>
<proteinExistence type="predicted"/>
<name>A0A4Q1CNU6_9BACT</name>
<reference evidence="5 6" key="1">
    <citation type="submission" date="2019-01" db="EMBL/GenBank/DDBJ databases">
        <title>Lacibacter sp. strain TTM-7.</title>
        <authorList>
            <person name="Chen W.-M."/>
        </authorList>
    </citation>
    <scope>NUCLEOTIDE SEQUENCE [LARGE SCALE GENOMIC DNA]</scope>
    <source>
        <strain evidence="5 6">TTM-7</strain>
    </source>
</reference>
<feature type="domain" description="Outer membrane lipoprotein BamD-like" evidence="4">
    <location>
        <begin position="41"/>
        <end position="229"/>
    </location>
</feature>
<keyword evidence="1" id="KW-0732">Signal</keyword>
<dbReference type="NCBIfam" id="TIGR03302">
    <property type="entry name" value="OM_YfiO"/>
    <property type="match status" value="1"/>
</dbReference>
<gene>
    <name evidence="5" type="primary">bamD</name>
    <name evidence="5" type="ORF">ESA94_07415</name>
</gene>
<keyword evidence="6" id="KW-1185">Reference proteome</keyword>
<evidence type="ECO:0000256" key="2">
    <source>
        <dbReference type="ARBA" id="ARBA00023136"/>
    </source>
</evidence>
<dbReference type="Gene3D" id="1.25.40.10">
    <property type="entry name" value="Tetratricopeptide repeat domain"/>
    <property type="match status" value="1"/>
</dbReference>
<protein>
    <submittedName>
        <fullName evidence="5">Outer membrane protein assembly factor BamD</fullName>
    </submittedName>
</protein>
<dbReference type="EMBL" id="SDHW01000001">
    <property type="protein sequence ID" value="RXK62817.1"/>
    <property type="molecule type" value="Genomic_DNA"/>
</dbReference>
<evidence type="ECO:0000256" key="1">
    <source>
        <dbReference type="ARBA" id="ARBA00022729"/>
    </source>
</evidence>
<comment type="caution">
    <text evidence="5">The sequence shown here is derived from an EMBL/GenBank/DDBJ whole genome shotgun (WGS) entry which is preliminary data.</text>
</comment>
<accession>A0A4Q1CNU6</accession>
<organism evidence="5 6">
    <name type="scientific">Lacibacter luteus</name>
    <dbReference type="NCBI Taxonomy" id="2508719"/>
    <lineage>
        <taxon>Bacteria</taxon>
        <taxon>Pseudomonadati</taxon>
        <taxon>Bacteroidota</taxon>
        <taxon>Chitinophagia</taxon>
        <taxon>Chitinophagales</taxon>
        <taxon>Chitinophagaceae</taxon>
        <taxon>Lacibacter</taxon>
    </lineage>
</organism>
<dbReference type="PROSITE" id="PS51257">
    <property type="entry name" value="PROKAR_LIPOPROTEIN"/>
    <property type="match status" value="1"/>
</dbReference>
<dbReference type="Pfam" id="PF13525">
    <property type="entry name" value="YfiO"/>
    <property type="match status" value="1"/>
</dbReference>
<evidence type="ECO:0000313" key="5">
    <source>
        <dbReference type="EMBL" id="RXK62817.1"/>
    </source>
</evidence>
<sequence>MNLIIRFLFLVIVAGSFAGCNKKTITKILKSKDVEYKLGMAEQYYANKKFSKAQVIYEDLFPLLRNDPRFEDLYYKYAYCAFNQKDYMSAENLYKGFLEVFPKSSRAAEVDYMRAYCYYKQSPRVELEQTATEKAIGAMRTHLSNYPESPKAEEARKIIDECFDKLELKEYKSAELYYNVSSYRAAAITFTNLLNNYPASKKGDEYKLMIIKSYFQYAQMSIEEKQKERYQKVIEEYYDFVDRFPESKLTKDAEKYFIQSSNNIKSNKNEQTNTKS</sequence>
<evidence type="ECO:0000259" key="4">
    <source>
        <dbReference type="Pfam" id="PF13525"/>
    </source>
</evidence>
<dbReference type="InterPro" id="IPR011990">
    <property type="entry name" value="TPR-like_helical_dom_sf"/>
</dbReference>
<dbReference type="AlphaFoldDB" id="A0A4Q1CNU6"/>
<dbReference type="Proteomes" id="UP000290204">
    <property type="component" value="Unassembled WGS sequence"/>
</dbReference>